<dbReference type="Proteomes" id="UP000623608">
    <property type="component" value="Unassembled WGS sequence"/>
</dbReference>
<dbReference type="AlphaFoldDB" id="A0A919NI36"/>
<evidence type="ECO:0000313" key="3">
    <source>
        <dbReference type="Proteomes" id="UP000623608"/>
    </source>
</evidence>
<protein>
    <submittedName>
        <fullName evidence="2">Uncharacterized protein</fullName>
    </submittedName>
</protein>
<organism evidence="2 3">
    <name type="scientific">Paractinoplanes tereljensis</name>
    <dbReference type="NCBI Taxonomy" id="571912"/>
    <lineage>
        <taxon>Bacteria</taxon>
        <taxon>Bacillati</taxon>
        <taxon>Actinomycetota</taxon>
        <taxon>Actinomycetes</taxon>
        <taxon>Micromonosporales</taxon>
        <taxon>Micromonosporaceae</taxon>
        <taxon>Paractinoplanes</taxon>
    </lineage>
</organism>
<comment type="caution">
    <text evidence="2">The sequence shown here is derived from an EMBL/GenBank/DDBJ whole genome shotgun (WGS) entry which is preliminary data.</text>
</comment>
<feature type="region of interest" description="Disordered" evidence="1">
    <location>
        <begin position="113"/>
        <end position="134"/>
    </location>
</feature>
<evidence type="ECO:0000313" key="2">
    <source>
        <dbReference type="EMBL" id="GIF18177.1"/>
    </source>
</evidence>
<name>A0A919NI36_9ACTN</name>
<reference evidence="2" key="1">
    <citation type="submission" date="2021-01" db="EMBL/GenBank/DDBJ databases">
        <title>Whole genome shotgun sequence of Actinoplanes tereljensis NBRC 105297.</title>
        <authorList>
            <person name="Komaki H."/>
            <person name="Tamura T."/>
        </authorList>
    </citation>
    <scope>NUCLEOTIDE SEQUENCE</scope>
    <source>
        <strain evidence="2">NBRC 105297</strain>
    </source>
</reference>
<accession>A0A919NI36</accession>
<sequence length="134" mass="13923">MTVTATALSSRHVAAYHALQWAMTDPAFLVQVAAVLVARALRPSDPDPGHDGRRVLDGLLTLIRPAVSDEAWPGGVAAALRARLAADPGYAAAVREAVLKAYAIPALARHLPDPAPVTRSHQQSPDLPGAGSAN</sequence>
<gene>
    <name evidence="2" type="ORF">Ate02nite_09070</name>
</gene>
<dbReference type="EMBL" id="BOMY01000005">
    <property type="protein sequence ID" value="GIF18177.1"/>
    <property type="molecule type" value="Genomic_DNA"/>
</dbReference>
<proteinExistence type="predicted"/>
<keyword evidence="3" id="KW-1185">Reference proteome</keyword>
<evidence type="ECO:0000256" key="1">
    <source>
        <dbReference type="SAM" id="MobiDB-lite"/>
    </source>
</evidence>